<evidence type="ECO:0000259" key="19">
    <source>
        <dbReference type="Pfam" id="PF04565"/>
    </source>
</evidence>
<feature type="domain" description="DNA-directed RNA polymerase subunit 2 hybrid-binding" evidence="15">
    <location>
        <begin position="780"/>
        <end position="1148"/>
    </location>
</feature>
<evidence type="ECO:0000256" key="3">
    <source>
        <dbReference type="ARBA" id="ARBA00022478"/>
    </source>
</evidence>
<dbReference type="Pfam" id="PF04563">
    <property type="entry name" value="RNA_pol_Rpb2_1"/>
    <property type="match status" value="1"/>
</dbReference>
<dbReference type="Pfam" id="PF04565">
    <property type="entry name" value="RNA_pol_Rpb2_3"/>
    <property type="match status" value="1"/>
</dbReference>
<feature type="domain" description="RNA polymerase Rpb2" evidence="20">
    <location>
        <begin position="631"/>
        <end position="692"/>
    </location>
</feature>
<evidence type="ECO:0000256" key="11">
    <source>
        <dbReference type="ARBA" id="ARBA00023242"/>
    </source>
</evidence>
<evidence type="ECO:0000259" key="15">
    <source>
        <dbReference type="Pfam" id="PF00562"/>
    </source>
</evidence>
<dbReference type="PANTHER" id="PTHR20856">
    <property type="entry name" value="DNA-DIRECTED RNA POLYMERASE I SUBUNIT 2"/>
    <property type="match status" value="1"/>
</dbReference>
<dbReference type="RefSeq" id="XP_044561163.1">
    <property type="nucleotide sequence ID" value="XM_044707753.1"/>
</dbReference>
<dbReference type="GO" id="GO:0008270">
    <property type="term" value="F:zinc ion binding"/>
    <property type="evidence" value="ECO:0007669"/>
    <property type="project" value="UniProtKB-KW"/>
</dbReference>
<dbReference type="Pfam" id="PF04560">
    <property type="entry name" value="RNA_pol_Rpb2_7"/>
    <property type="match status" value="1"/>
</dbReference>
<gene>
    <name evidence="22" type="ORF">FDP41_004349</name>
</gene>
<dbReference type="Pfam" id="PF04561">
    <property type="entry name" value="RNA_pol_Rpb2_2"/>
    <property type="match status" value="1"/>
</dbReference>
<dbReference type="NCBIfam" id="NF007175">
    <property type="entry name" value="PRK09606.1"/>
    <property type="match status" value="1"/>
</dbReference>
<dbReference type="PROSITE" id="PS01166">
    <property type="entry name" value="RNA_POL_BETA"/>
    <property type="match status" value="1"/>
</dbReference>
<evidence type="ECO:0000256" key="2">
    <source>
        <dbReference type="ARBA" id="ARBA00006835"/>
    </source>
</evidence>
<dbReference type="SUPFAM" id="SSF64484">
    <property type="entry name" value="beta and beta-prime subunits of DNA dependent RNA-polymerase"/>
    <property type="match status" value="1"/>
</dbReference>
<evidence type="ECO:0000256" key="4">
    <source>
        <dbReference type="ARBA" id="ARBA00022679"/>
    </source>
</evidence>
<dbReference type="FunFam" id="2.40.270.10:FF:000011">
    <property type="entry name" value="DNA-directed RNA polymerase subunit beta"/>
    <property type="match status" value="1"/>
</dbReference>
<name>A0A6A5BRL3_NAEFO</name>
<feature type="domain" description="RNA polymerase Rpb2" evidence="19">
    <location>
        <begin position="532"/>
        <end position="596"/>
    </location>
</feature>
<evidence type="ECO:0000259" key="20">
    <source>
        <dbReference type="Pfam" id="PF04566"/>
    </source>
</evidence>
<dbReference type="InterPro" id="IPR007641">
    <property type="entry name" value="RNA_pol_Rpb2_7"/>
</dbReference>
<organism evidence="22 23">
    <name type="scientific">Naegleria fowleri</name>
    <name type="common">Brain eating amoeba</name>
    <dbReference type="NCBI Taxonomy" id="5763"/>
    <lineage>
        <taxon>Eukaryota</taxon>
        <taxon>Discoba</taxon>
        <taxon>Heterolobosea</taxon>
        <taxon>Tetramitia</taxon>
        <taxon>Eutetramitia</taxon>
        <taxon>Vahlkampfiidae</taxon>
        <taxon>Naegleria</taxon>
    </lineage>
</organism>
<keyword evidence="9" id="KW-0460">Magnesium</keyword>
<feature type="domain" description="RNA polymerase Rpb2" evidence="21">
    <location>
        <begin position="715"/>
        <end position="771"/>
    </location>
</feature>
<dbReference type="OrthoDB" id="10248617at2759"/>
<keyword evidence="7" id="KW-0863">Zinc-finger</keyword>
<dbReference type="Gene3D" id="2.40.270.10">
    <property type="entry name" value="DNA-directed RNA polymerase, subunit 2, domain 6"/>
    <property type="match status" value="1"/>
</dbReference>
<keyword evidence="6" id="KW-0479">Metal-binding</keyword>
<dbReference type="InterPro" id="IPR037034">
    <property type="entry name" value="RNA_pol_Rpb2_2_sf"/>
</dbReference>
<dbReference type="InterPro" id="IPR007647">
    <property type="entry name" value="RNA_pol_Rpb2_5"/>
</dbReference>
<dbReference type="Gene3D" id="2.40.50.150">
    <property type="match status" value="1"/>
</dbReference>
<evidence type="ECO:0000256" key="13">
    <source>
        <dbReference type="RuleBase" id="RU000434"/>
    </source>
</evidence>
<comment type="subcellular location">
    <subcellularLocation>
        <location evidence="1">Nucleus</location>
    </subcellularLocation>
</comment>
<sequence>MMMHDDNLHHPHNMDDMEGDYGDDDQMDYGDQNNQGYMGGGGMEDEQLHYFSEDDEIKHQEDVWPVITAFFDQKGGLVRQQLDSFNAFIQQTIQELVDGTPEIILASNQSVKFGQKKDSQQNQQQFKYHIKFGQIYLSRPTLDTTKSEQSTSDTYSSIYPNDARLRNLTYSSPLYVDIKEKKISLRPGSAATLYQANNLEEDNEDFTVRIKDYEKVPIGSIPIMLRSVYCMLSEVQDVTDVGECPFDSGGYFIINGGEKVIIAQERMATNHVYVFKKAMSKFSYVAEIRSSQEGGYRAPSGFFIKMEPKHGSRKGGIGGLIHATIPYIRQDIPIVILFRALGCTADKEIIKHIIYNLNDGQMMELLRPSLEEAVAIQSDTVALDYIGKRGNTVGTVQEKRINHAEEILQKEMLPHVGIGDTSYDRKAYFIGYMVHRLLLGALGRRPLDDRDHYGNKRLELAGGLLQGLFLQLFKKVVKEVESQLKKTMLRSTEIDVASVVNKRTITKGLQYSLATGNWGVQGSRDIRAGVAQVLNRLTYTSTLSHLRRLNTPIERSGKQAAPRQLHNTQWGVICPAETPEGGACGLVKNLAMMSYITVGTDKSTISKMLDELGIHKLHELDESDLNKYTKVFLNGVWMGVHPTPDDLVKYMRDLRRNGTIHMEVSIVRDVREKEVRIWCDSGRCARPLFIVDRDNTTLYIKNHHVQALREQNMTWDNLLEQGLVELIDTEEEESIMIAMDFRELLDFRTQAQEGKSKKISQLTYTHAEIHPSMILGILGSIIPFPDHNQSPRNTYQSAMGKQAMGVYITNFQQRMDTLAHVLYYPQRPLVTTQPMEYLRFGELPAGQNAVVAIATYSGYNQEDSVIMNQSAIDRGLFRSVFYRTYSDHERKKGTIVVENIEKPKRDTTAGMKTSTYDKLEDDGIIAPGTRVSGSDVIIGKTVPIPEESSKQKTSRQTRLDMSTPLRSNENGIVDTVIVTTDSEGFKFVKVKVRVVRIPQIGDKFSSRHGQKGTCGITYRQEDLPFTREGIVPDIIVNPHAIPSRMTIGQLIECLLGKVSSLSASEGDATPFTDANVNFFSEMLHSYGYQKRANEVMFNGHTGRKLEAQIFIGPTYYQRLKHMVDDKIHSRARGPLQNLTRQPVEGRARDGGLRFGEMERDCMISHGSAAWLKERLFQVSDEYRVHICNVCGMMATANLKQSIFKCDACDNKTNFSQVFIPYAFKLMIQELMAMNLAVRIITTTE</sequence>
<comment type="caution">
    <text evidence="22">The sequence shown here is derived from an EMBL/GenBank/DDBJ whole genome shotgun (WGS) entry which is preliminary data.</text>
</comment>
<dbReference type="GO" id="GO:0006351">
    <property type="term" value="P:DNA-templated transcription"/>
    <property type="evidence" value="ECO:0007669"/>
    <property type="project" value="InterPro"/>
</dbReference>
<proteinExistence type="inferred from homology"/>
<keyword evidence="23" id="KW-1185">Reference proteome</keyword>
<dbReference type="Proteomes" id="UP000444721">
    <property type="component" value="Unassembled WGS sequence"/>
</dbReference>
<dbReference type="EMBL" id="VFQX01000037">
    <property type="protein sequence ID" value="KAF0976450.1"/>
    <property type="molecule type" value="Genomic_DNA"/>
</dbReference>
<dbReference type="InterPro" id="IPR007646">
    <property type="entry name" value="RNA_pol_Rpb2_4"/>
</dbReference>
<dbReference type="Pfam" id="PF04567">
    <property type="entry name" value="RNA_pol_Rpb2_5"/>
    <property type="match status" value="1"/>
</dbReference>
<dbReference type="InterPro" id="IPR015712">
    <property type="entry name" value="DNA-dir_RNA_pol_su2"/>
</dbReference>
<feature type="domain" description="RNA polymerase beta subunit protrusion" evidence="18">
    <location>
        <begin position="76"/>
        <end position="507"/>
    </location>
</feature>
<dbReference type="VEuPathDB" id="AmoebaDB:FDP41_004349"/>
<evidence type="ECO:0000256" key="12">
    <source>
        <dbReference type="ARBA" id="ARBA00048552"/>
    </source>
</evidence>
<evidence type="ECO:0000256" key="7">
    <source>
        <dbReference type="ARBA" id="ARBA00022771"/>
    </source>
</evidence>
<evidence type="ECO:0000256" key="5">
    <source>
        <dbReference type="ARBA" id="ARBA00022695"/>
    </source>
</evidence>
<dbReference type="InterPro" id="IPR007120">
    <property type="entry name" value="DNA-dir_RNAP_su2_dom"/>
</dbReference>
<dbReference type="VEuPathDB" id="AmoebaDB:NfTy_084160"/>
<feature type="domain" description="RNA polymerase Rpb2" evidence="17">
    <location>
        <begin position="316"/>
        <end position="459"/>
    </location>
</feature>
<dbReference type="EC" id="2.7.7.6" evidence="14"/>
<accession>A0A6A5BRL3</accession>
<dbReference type="AlphaFoldDB" id="A0A6A5BRL3"/>
<dbReference type="OMA" id="CYDRNDS"/>
<dbReference type="VEuPathDB" id="AmoebaDB:NF0066470"/>
<dbReference type="InterPro" id="IPR007644">
    <property type="entry name" value="RNA_pol_bsu_protrusion"/>
</dbReference>
<dbReference type="FunFam" id="3.90.1800.10:FF:000002">
    <property type="entry name" value="DNA-directed RNA polymerase subunit beta"/>
    <property type="match status" value="1"/>
</dbReference>
<evidence type="ECO:0000256" key="14">
    <source>
        <dbReference type="RuleBase" id="RU363031"/>
    </source>
</evidence>
<keyword evidence="4 14" id="KW-0808">Transferase</keyword>
<evidence type="ECO:0000259" key="18">
    <source>
        <dbReference type="Pfam" id="PF04563"/>
    </source>
</evidence>
<dbReference type="Gene3D" id="3.90.1800.10">
    <property type="entry name" value="RNA polymerase alpha subunit dimerisation domain"/>
    <property type="match status" value="1"/>
</dbReference>
<dbReference type="CDD" id="cd00653">
    <property type="entry name" value="RNA_pol_B_RPB2"/>
    <property type="match status" value="1"/>
</dbReference>
<comment type="function">
    <text evidence="14">DNA-dependent RNA polymerase catalyzes the transcription of DNA into RNA using the four ribonucleoside triphosphates as substrates.</text>
</comment>
<dbReference type="Gene3D" id="3.90.1070.20">
    <property type="match status" value="1"/>
</dbReference>
<evidence type="ECO:0000256" key="1">
    <source>
        <dbReference type="ARBA" id="ARBA00004123"/>
    </source>
</evidence>
<dbReference type="InterPro" id="IPR014724">
    <property type="entry name" value="RNA_pol_RPB2_OB-fold"/>
</dbReference>
<evidence type="ECO:0000259" key="17">
    <source>
        <dbReference type="Pfam" id="PF04561"/>
    </source>
</evidence>
<dbReference type="FunFam" id="3.90.1070.20:FF:000002">
    <property type="entry name" value="DNA-directed RNA polymerase subunit beta"/>
    <property type="match status" value="1"/>
</dbReference>
<keyword evidence="10 14" id="KW-0804">Transcription</keyword>
<dbReference type="Pfam" id="PF04566">
    <property type="entry name" value="RNA_pol_Rpb2_4"/>
    <property type="match status" value="1"/>
</dbReference>
<dbReference type="InterPro" id="IPR007121">
    <property type="entry name" value="RNA_pol_bsu_CS"/>
</dbReference>
<keyword evidence="3 14" id="KW-0240">DNA-directed RNA polymerase</keyword>
<feature type="domain" description="RNA polymerase Rpb2" evidence="16">
    <location>
        <begin position="1150"/>
        <end position="1241"/>
    </location>
</feature>
<keyword evidence="8" id="KW-0862">Zinc</keyword>
<dbReference type="Pfam" id="PF00562">
    <property type="entry name" value="RNA_pol_Rpb2_6"/>
    <property type="match status" value="1"/>
</dbReference>
<dbReference type="InterPro" id="IPR037033">
    <property type="entry name" value="DNA-dir_RNAP_su2_hyb_sf"/>
</dbReference>
<reference evidence="22 23" key="1">
    <citation type="journal article" date="2019" name="Sci. Rep.">
        <title>Nanopore sequencing improves the draft genome of the human pathogenic amoeba Naegleria fowleri.</title>
        <authorList>
            <person name="Liechti N."/>
            <person name="Schurch N."/>
            <person name="Bruggmann R."/>
            <person name="Wittwer M."/>
        </authorList>
    </citation>
    <scope>NUCLEOTIDE SEQUENCE [LARGE SCALE GENOMIC DNA]</scope>
    <source>
        <strain evidence="22 23">ATCC 30894</strain>
    </source>
</reference>
<protein>
    <recommendedName>
        <fullName evidence="14">DNA-directed RNA polymerase subunit beta</fullName>
        <ecNumber evidence="14">2.7.7.6</ecNumber>
    </recommendedName>
</protein>
<evidence type="ECO:0000256" key="8">
    <source>
        <dbReference type="ARBA" id="ARBA00022833"/>
    </source>
</evidence>
<dbReference type="InterPro" id="IPR007642">
    <property type="entry name" value="RNA_pol_Rpb2_2"/>
</dbReference>
<dbReference type="GO" id="GO:0000428">
    <property type="term" value="C:DNA-directed RNA polymerase complex"/>
    <property type="evidence" value="ECO:0007669"/>
    <property type="project" value="UniProtKB-KW"/>
</dbReference>
<dbReference type="GO" id="GO:0005634">
    <property type="term" value="C:nucleus"/>
    <property type="evidence" value="ECO:0007669"/>
    <property type="project" value="UniProtKB-SubCell"/>
</dbReference>
<dbReference type="InterPro" id="IPR007645">
    <property type="entry name" value="RNA_pol_Rpb2_3"/>
</dbReference>
<comment type="similarity">
    <text evidence="2 13">Belongs to the RNA polymerase beta chain family.</text>
</comment>
<evidence type="ECO:0000256" key="6">
    <source>
        <dbReference type="ARBA" id="ARBA00022723"/>
    </source>
</evidence>
<dbReference type="FunFam" id="2.40.50.150:FF:000002">
    <property type="entry name" value="DNA-directed RNA polymerase subunit beta"/>
    <property type="match status" value="1"/>
</dbReference>
<evidence type="ECO:0000313" key="22">
    <source>
        <dbReference type="EMBL" id="KAF0976450.1"/>
    </source>
</evidence>
<evidence type="ECO:0000256" key="9">
    <source>
        <dbReference type="ARBA" id="ARBA00022842"/>
    </source>
</evidence>
<evidence type="ECO:0000259" key="16">
    <source>
        <dbReference type="Pfam" id="PF04560"/>
    </source>
</evidence>
<keyword evidence="5 14" id="KW-0548">Nucleotidyltransferase</keyword>
<keyword evidence="11" id="KW-0539">Nucleus</keyword>
<evidence type="ECO:0000256" key="10">
    <source>
        <dbReference type="ARBA" id="ARBA00023163"/>
    </source>
</evidence>
<evidence type="ECO:0000259" key="21">
    <source>
        <dbReference type="Pfam" id="PF04567"/>
    </source>
</evidence>
<dbReference type="GO" id="GO:0003677">
    <property type="term" value="F:DNA binding"/>
    <property type="evidence" value="ECO:0007669"/>
    <property type="project" value="InterPro"/>
</dbReference>
<dbReference type="GO" id="GO:0003899">
    <property type="term" value="F:DNA-directed RNA polymerase activity"/>
    <property type="evidence" value="ECO:0007669"/>
    <property type="project" value="UniProtKB-EC"/>
</dbReference>
<evidence type="ECO:0000313" key="23">
    <source>
        <dbReference type="Proteomes" id="UP000444721"/>
    </source>
</evidence>
<comment type="catalytic activity">
    <reaction evidence="12 14">
        <text>RNA(n) + a ribonucleoside 5'-triphosphate = RNA(n+1) + diphosphate</text>
        <dbReference type="Rhea" id="RHEA:21248"/>
        <dbReference type="Rhea" id="RHEA-COMP:14527"/>
        <dbReference type="Rhea" id="RHEA-COMP:17342"/>
        <dbReference type="ChEBI" id="CHEBI:33019"/>
        <dbReference type="ChEBI" id="CHEBI:61557"/>
        <dbReference type="ChEBI" id="CHEBI:140395"/>
        <dbReference type="EC" id="2.7.7.6"/>
    </reaction>
</comment>
<dbReference type="GO" id="GO:0032549">
    <property type="term" value="F:ribonucleoside binding"/>
    <property type="evidence" value="ECO:0007669"/>
    <property type="project" value="InterPro"/>
</dbReference>
<dbReference type="GeneID" id="68111567"/>
<dbReference type="Gene3D" id="3.90.1110.10">
    <property type="entry name" value="RNA polymerase Rpb2, domain 2"/>
    <property type="match status" value="1"/>
</dbReference>